<sequence length="96" mass="10431">MIGTDRIDAVGVLEFSGDDRTASGSMGSYPSTQRPDGHCKPRPMIIHMALKNARISLDFDAPVGSLLSGADRFAAITQVWVLRNGDHGSYVKRITR</sequence>
<keyword evidence="3" id="KW-1185">Reference proteome</keyword>
<organism evidence="2 3">
    <name type="scientific">Thiocapsa imhoffii</name>
    <dbReference type="NCBI Taxonomy" id="382777"/>
    <lineage>
        <taxon>Bacteria</taxon>
        <taxon>Pseudomonadati</taxon>
        <taxon>Pseudomonadota</taxon>
        <taxon>Gammaproteobacteria</taxon>
        <taxon>Chromatiales</taxon>
        <taxon>Chromatiaceae</taxon>
        <taxon>Thiocapsa</taxon>
    </lineage>
</organism>
<evidence type="ECO:0000313" key="3">
    <source>
        <dbReference type="Proteomes" id="UP001138802"/>
    </source>
</evidence>
<name>A0A9X1BA16_9GAMM</name>
<dbReference type="Proteomes" id="UP001138802">
    <property type="component" value="Unassembled WGS sequence"/>
</dbReference>
<proteinExistence type="predicted"/>
<dbReference type="EMBL" id="NRSD01000027">
    <property type="protein sequence ID" value="MBK1646519.1"/>
    <property type="molecule type" value="Genomic_DNA"/>
</dbReference>
<feature type="region of interest" description="Disordered" evidence="1">
    <location>
        <begin position="17"/>
        <end position="38"/>
    </location>
</feature>
<reference evidence="2 3" key="1">
    <citation type="journal article" date="2020" name="Microorganisms">
        <title>Osmotic Adaptation and Compatible Solute Biosynthesis of Phototrophic Bacteria as Revealed from Genome Analyses.</title>
        <authorList>
            <person name="Imhoff J.F."/>
            <person name="Rahn T."/>
            <person name="Kunzel S."/>
            <person name="Keller A."/>
            <person name="Neulinger S.C."/>
        </authorList>
    </citation>
    <scope>NUCLEOTIDE SEQUENCE [LARGE SCALE GENOMIC DNA]</scope>
    <source>
        <strain evidence="2 3">DSM 21303</strain>
    </source>
</reference>
<dbReference type="AlphaFoldDB" id="A0A9X1BA16"/>
<accession>A0A9X1BA16</accession>
<gene>
    <name evidence="2" type="ORF">CKO25_18090</name>
</gene>
<feature type="compositionally biased region" description="Polar residues" evidence="1">
    <location>
        <begin position="22"/>
        <end position="34"/>
    </location>
</feature>
<protein>
    <submittedName>
        <fullName evidence="2">Uncharacterized protein</fullName>
    </submittedName>
</protein>
<comment type="caution">
    <text evidence="2">The sequence shown here is derived from an EMBL/GenBank/DDBJ whole genome shotgun (WGS) entry which is preliminary data.</text>
</comment>
<evidence type="ECO:0000313" key="2">
    <source>
        <dbReference type="EMBL" id="MBK1646519.1"/>
    </source>
</evidence>
<evidence type="ECO:0000256" key="1">
    <source>
        <dbReference type="SAM" id="MobiDB-lite"/>
    </source>
</evidence>